<sequence>MTYPILAAYFFSMLTALTVLFQLALAAGAPWGEMAMGGKYPGRFPPSLRVAAVVQALLLLCLALIVLTRAGLMFPGFYAFSTVAIWFVVAFCALSAVLNSITPSKKERRLWAPVTIVLLLCAIAVAVN</sequence>
<protein>
    <recommendedName>
        <fullName evidence="4">DUF3325 domain-containing protein</fullName>
    </recommendedName>
</protein>
<gene>
    <name evidence="2" type="ORF">ACFOOG_00345</name>
</gene>
<keyword evidence="1" id="KW-0812">Transmembrane</keyword>
<name>A0ABV7ZRS9_9GAMM</name>
<proteinExistence type="predicted"/>
<evidence type="ECO:0000313" key="3">
    <source>
        <dbReference type="Proteomes" id="UP001595617"/>
    </source>
</evidence>
<comment type="caution">
    <text evidence="2">The sequence shown here is derived from an EMBL/GenBank/DDBJ whole genome shotgun (WGS) entry which is preliminary data.</text>
</comment>
<keyword evidence="1" id="KW-1133">Transmembrane helix</keyword>
<feature type="transmembrane region" description="Helical" evidence="1">
    <location>
        <begin position="110"/>
        <end position="127"/>
    </location>
</feature>
<keyword evidence="3" id="KW-1185">Reference proteome</keyword>
<keyword evidence="1" id="KW-0472">Membrane</keyword>
<dbReference type="EMBL" id="JBHRYR010000002">
    <property type="protein sequence ID" value="MFC3851264.1"/>
    <property type="molecule type" value="Genomic_DNA"/>
</dbReference>
<evidence type="ECO:0000256" key="1">
    <source>
        <dbReference type="SAM" id="Phobius"/>
    </source>
</evidence>
<organism evidence="2 3">
    <name type="scientific">Saccharospirillum mangrovi</name>
    <dbReference type="NCBI Taxonomy" id="2161747"/>
    <lineage>
        <taxon>Bacteria</taxon>
        <taxon>Pseudomonadati</taxon>
        <taxon>Pseudomonadota</taxon>
        <taxon>Gammaproteobacteria</taxon>
        <taxon>Oceanospirillales</taxon>
        <taxon>Saccharospirillaceae</taxon>
        <taxon>Saccharospirillum</taxon>
    </lineage>
</organism>
<dbReference type="Proteomes" id="UP001595617">
    <property type="component" value="Unassembled WGS sequence"/>
</dbReference>
<reference evidence="3" key="1">
    <citation type="journal article" date="2019" name="Int. J. Syst. Evol. Microbiol.">
        <title>The Global Catalogue of Microorganisms (GCM) 10K type strain sequencing project: providing services to taxonomists for standard genome sequencing and annotation.</title>
        <authorList>
            <consortium name="The Broad Institute Genomics Platform"/>
            <consortium name="The Broad Institute Genome Sequencing Center for Infectious Disease"/>
            <person name="Wu L."/>
            <person name="Ma J."/>
        </authorList>
    </citation>
    <scope>NUCLEOTIDE SEQUENCE [LARGE SCALE GENOMIC DNA]</scope>
    <source>
        <strain evidence="3">IBRC 10765</strain>
    </source>
</reference>
<feature type="transmembrane region" description="Helical" evidence="1">
    <location>
        <begin position="50"/>
        <end position="71"/>
    </location>
</feature>
<accession>A0ABV7ZRS9</accession>
<feature type="transmembrane region" description="Helical" evidence="1">
    <location>
        <begin position="77"/>
        <end position="98"/>
    </location>
</feature>
<feature type="transmembrane region" description="Helical" evidence="1">
    <location>
        <begin position="6"/>
        <end position="29"/>
    </location>
</feature>
<evidence type="ECO:0008006" key="4">
    <source>
        <dbReference type="Google" id="ProtNLM"/>
    </source>
</evidence>
<dbReference type="RefSeq" id="WP_380692382.1">
    <property type="nucleotide sequence ID" value="NZ_JBHRYR010000002.1"/>
</dbReference>
<evidence type="ECO:0000313" key="2">
    <source>
        <dbReference type="EMBL" id="MFC3851264.1"/>
    </source>
</evidence>